<dbReference type="RefSeq" id="WP_095504808.1">
    <property type="nucleotide sequence ID" value="NZ_BSNC01000006.1"/>
</dbReference>
<gene>
    <name evidence="10" type="primary">apaH</name>
    <name evidence="10" type="ORF">GCM10007895_26520</name>
</gene>
<dbReference type="SUPFAM" id="SSF56300">
    <property type="entry name" value="Metallo-dependent phosphatases"/>
    <property type="match status" value="1"/>
</dbReference>
<dbReference type="AlphaFoldDB" id="A0AA37W1F2"/>
<evidence type="ECO:0000256" key="3">
    <source>
        <dbReference type="ARBA" id="ARBA00012506"/>
    </source>
</evidence>
<comment type="catalytic activity">
    <reaction evidence="8">
        <text>P(1),P(4)-bis(5'-adenosyl) tetraphosphate + H2O = 2 ADP + 2 H(+)</text>
        <dbReference type="Rhea" id="RHEA:24252"/>
        <dbReference type="ChEBI" id="CHEBI:15377"/>
        <dbReference type="ChEBI" id="CHEBI:15378"/>
        <dbReference type="ChEBI" id="CHEBI:58141"/>
        <dbReference type="ChEBI" id="CHEBI:456216"/>
        <dbReference type="EC" id="3.6.1.41"/>
    </reaction>
</comment>
<comment type="function">
    <text evidence="1">Hydrolyzes diadenosine 5',5'''-P1,P4-tetraphosphate to yield ADP.</text>
</comment>
<name>A0AA37W1F2_9GAMM</name>
<protein>
    <recommendedName>
        <fullName evidence="3">bis(5'-nucleosyl)-tetraphosphatase (symmetrical)</fullName>
        <ecNumber evidence="3">3.6.1.41</ecNumber>
    </recommendedName>
    <alternativeName>
        <fullName evidence="6">Ap4A hydrolase</fullName>
    </alternativeName>
    <alternativeName>
        <fullName evidence="5">Diadenosine 5',5'''-P1,P4-tetraphosphate pyrophosphohydrolase</fullName>
    </alternativeName>
    <alternativeName>
        <fullName evidence="7">Diadenosine tetraphosphatase</fullName>
    </alternativeName>
</protein>
<proteinExistence type="inferred from homology"/>
<dbReference type="PANTHER" id="PTHR40942:SF4">
    <property type="entry name" value="CYTOCHROME C5"/>
    <property type="match status" value="1"/>
</dbReference>
<dbReference type="EC" id="3.6.1.41" evidence="3"/>
<dbReference type="InterPro" id="IPR004843">
    <property type="entry name" value="Calcineurin-like_PHP"/>
</dbReference>
<evidence type="ECO:0000256" key="5">
    <source>
        <dbReference type="ARBA" id="ARBA00031248"/>
    </source>
</evidence>
<organism evidence="10 11">
    <name type="scientific">Paraferrimonas sedimenticola</name>
    <dbReference type="NCBI Taxonomy" id="375674"/>
    <lineage>
        <taxon>Bacteria</taxon>
        <taxon>Pseudomonadati</taxon>
        <taxon>Pseudomonadota</taxon>
        <taxon>Gammaproteobacteria</taxon>
        <taxon>Alteromonadales</taxon>
        <taxon>Ferrimonadaceae</taxon>
        <taxon>Paraferrimonas</taxon>
    </lineage>
</organism>
<evidence type="ECO:0000259" key="9">
    <source>
        <dbReference type="Pfam" id="PF00149"/>
    </source>
</evidence>
<dbReference type="GO" id="GO:0008803">
    <property type="term" value="F:bis(5'-nucleosyl)-tetraphosphatase (symmetrical) activity"/>
    <property type="evidence" value="ECO:0007669"/>
    <property type="project" value="UniProtKB-EC"/>
</dbReference>
<sequence length="277" mass="31759">MANYYVGDIQGCFDELERLLAKVEFNPSKDNLWASGDLVARGPDSLKTLRYFEKHQGAVHTVLGNHDLHLLAVVAKLKRAKPSDQLEPLLQAKDAPKLIDWLRRQPLIIRDKQQKLALTHAGIPPQWRIKDAQNQAAEVQQVLASPDYLSLIRAMYGNEPARFNPKDTEINRWRYTINALTRMRFLTPKGDLEFEHKLATASDSMLIPWFKFPRKPRGSRLLFGHWAALQGKTDREDILALDTGCVWGNELTLWHSESNQFIRQASLKSSRKIITSR</sequence>
<dbReference type="CDD" id="cd07422">
    <property type="entry name" value="MPP_ApaH"/>
    <property type="match status" value="1"/>
</dbReference>
<dbReference type="EMBL" id="BSNC01000006">
    <property type="protein sequence ID" value="GLP97345.1"/>
    <property type="molecule type" value="Genomic_DNA"/>
</dbReference>
<dbReference type="NCBIfam" id="NF001204">
    <property type="entry name" value="PRK00166.1"/>
    <property type="match status" value="1"/>
</dbReference>
<dbReference type="Proteomes" id="UP001161422">
    <property type="component" value="Unassembled WGS sequence"/>
</dbReference>
<keyword evidence="4" id="KW-0378">Hydrolase</keyword>
<evidence type="ECO:0000256" key="1">
    <source>
        <dbReference type="ARBA" id="ARBA00003413"/>
    </source>
</evidence>
<dbReference type="InterPro" id="IPR029052">
    <property type="entry name" value="Metallo-depent_PP-like"/>
</dbReference>
<dbReference type="NCBIfam" id="TIGR00668">
    <property type="entry name" value="apaH"/>
    <property type="match status" value="1"/>
</dbReference>
<dbReference type="Gene3D" id="3.60.21.10">
    <property type="match status" value="1"/>
</dbReference>
<dbReference type="Pfam" id="PF00149">
    <property type="entry name" value="Metallophos"/>
    <property type="match status" value="1"/>
</dbReference>
<reference evidence="10" key="1">
    <citation type="journal article" date="2014" name="Int. J. Syst. Evol. Microbiol.">
        <title>Complete genome sequence of Corynebacterium casei LMG S-19264T (=DSM 44701T), isolated from a smear-ripened cheese.</title>
        <authorList>
            <consortium name="US DOE Joint Genome Institute (JGI-PGF)"/>
            <person name="Walter F."/>
            <person name="Albersmeier A."/>
            <person name="Kalinowski J."/>
            <person name="Ruckert C."/>
        </authorList>
    </citation>
    <scope>NUCLEOTIDE SEQUENCE</scope>
    <source>
        <strain evidence="10">NBRC 101628</strain>
    </source>
</reference>
<evidence type="ECO:0000256" key="6">
    <source>
        <dbReference type="ARBA" id="ARBA00032248"/>
    </source>
</evidence>
<accession>A0AA37W1F2</accession>
<keyword evidence="11" id="KW-1185">Reference proteome</keyword>
<comment type="similarity">
    <text evidence="2">Belongs to the Ap4A hydrolase family.</text>
</comment>
<evidence type="ECO:0000313" key="11">
    <source>
        <dbReference type="Proteomes" id="UP001161422"/>
    </source>
</evidence>
<dbReference type="InterPro" id="IPR004617">
    <property type="entry name" value="ApaH"/>
</dbReference>
<evidence type="ECO:0000256" key="7">
    <source>
        <dbReference type="ARBA" id="ARBA00033210"/>
    </source>
</evidence>
<reference evidence="10" key="2">
    <citation type="submission" date="2023-01" db="EMBL/GenBank/DDBJ databases">
        <title>Draft genome sequence of Paraferrimonas sedimenticola strain NBRC 101628.</title>
        <authorList>
            <person name="Sun Q."/>
            <person name="Mori K."/>
        </authorList>
    </citation>
    <scope>NUCLEOTIDE SEQUENCE</scope>
    <source>
        <strain evidence="10">NBRC 101628</strain>
    </source>
</reference>
<feature type="domain" description="Calcineurin-like phosphoesterase" evidence="9">
    <location>
        <begin position="6"/>
        <end position="128"/>
    </location>
</feature>
<dbReference type="PANTHER" id="PTHR40942">
    <property type="match status" value="1"/>
</dbReference>
<evidence type="ECO:0000256" key="2">
    <source>
        <dbReference type="ARBA" id="ARBA00005419"/>
    </source>
</evidence>
<dbReference type="PIRSF" id="PIRSF000903">
    <property type="entry name" value="B5n-ttraPtase_sm"/>
    <property type="match status" value="1"/>
</dbReference>
<evidence type="ECO:0000256" key="4">
    <source>
        <dbReference type="ARBA" id="ARBA00022801"/>
    </source>
</evidence>
<evidence type="ECO:0000256" key="8">
    <source>
        <dbReference type="ARBA" id="ARBA00049417"/>
    </source>
</evidence>
<comment type="caution">
    <text evidence="10">The sequence shown here is derived from an EMBL/GenBank/DDBJ whole genome shotgun (WGS) entry which is preliminary data.</text>
</comment>
<evidence type="ECO:0000313" key="10">
    <source>
        <dbReference type="EMBL" id="GLP97345.1"/>
    </source>
</evidence>